<keyword evidence="1" id="KW-0175">Coiled coil</keyword>
<dbReference type="OrthoDB" id="10016792at2759"/>
<feature type="compositionally biased region" description="Basic and acidic residues" evidence="2">
    <location>
        <begin position="8"/>
        <end position="22"/>
    </location>
</feature>
<name>A0A2H3T1N4_FUSOX</name>
<dbReference type="AlphaFoldDB" id="A0A2H3T1N4"/>
<feature type="region of interest" description="Disordered" evidence="2">
    <location>
        <begin position="100"/>
        <end position="151"/>
    </location>
</feature>
<feature type="region of interest" description="Disordered" evidence="2">
    <location>
        <begin position="1"/>
        <end position="22"/>
    </location>
</feature>
<organism evidence="3 4">
    <name type="scientific">Fusarium oxysporum</name>
    <name type="common">Fusarium vascular wilt</name>
    <dbReference type="NCBI Taxonomy" id="5507"/>
    <lineage>
        <taxon>Eukaryota</taxon>
        <taxon>Fungi</taxon>
        <taxon>Dikarya</taxon>
        <taxon>Ascomycota</taxon>
        <taxon>Pezizomycotina</taxon>
        <taxon>Sordariomycetes</taxon>
        <taxon>Hypocreomycetidae</taxon>
        <taxon>Hypocreales</taxon>
        <taxon>Nectriaceae</taxon>
        <taxon>Fusarium</taxon>
        <taxon>Fusarium oxysporum species complex</taxon>
    </lineage>
</organism>
<dbReference type="VEuPathDB" id="FungiDB:FOXG_17015"/>
<feature type="region of interest" description="Disordered" evidence="2">
    <location>
        <begin position="378"/>
        <end position="405"/>
    </location>
</feature>
<evidence type="ECO:0000313" key="3">
    <source>
        <dbReference type="EMBL" id="SCO76800.1"/>
    </source>
</evidence>
<gene>
    <name evidence="3" type="ORF">FRV6_01012</name>
</gene>
<evidence type="ECO:0000313" key="4">
    <source>
        <dbReference type="Proteomes" id="UP000219369"/>
    </source>
</evidence>
<dbReference type="Proteomes" id="UP000219369">
    <property type="component" value="Unassembled WGS sequence"/>
</dbReference>
<feature type="coiled-coil region" evidence="1">
    <location>
        <begin position="544"/>
        <end position="571"/>
    </location>
</feature>
<dbReference type="VEuPathDB" id="FungiDB:FOMG_13233"/>
<proteinExistence type="predicted"/>
<evidence type="ECO:0000256" key="2">
    <source>
        <dbReference type="SAM" id="MobiDB-lite"/>
    </source>
</evidence>
<feature type="region of interest" description="Disordered" evidence="2">
    <location>
        <begin position="181"/>
        <end position="202"/>
    </location>
</feature>
<sequence length="1084" mass="121208">MTLLSKPLSDKDEANPGHEKKRVFTDTSARFHVKDTTIILQASETPFVVDSTFDTTSDAVLVYAETIKIDSKLIQLPGKSLGLFCNKLLITQDAEIDVSGIDGKEGIPKASGPKKDVPDDKKKKGDEKDDGKKDNNKDCDKGKDEVDNDATDGRDAGNVWLFIQDANVETLEKLRISAFGGRGGKGADSSAEGVSGNDGKAGGNGGNIEVILGSPKMHEAMELSTLRKRPWPMQVRALLDEHSQLVDNTDSATVSKYSEYLSTVLRVQTILSSLKHDNAGEEAKSAENYINNYLKKVESPHIDKITDSTAALSALEKELTSLKDVSAINDIVRDGRVKKALAAVSEESELASILENIYEGLMEKVQSAERSLASRYNSLEGEGGQGGRSPNAMIPPGKRGPSGLRGRVTLKDLNPAGSARHLSASQAFAFPEQCQLLLRQADLAFYSQAPADIDHAAELYRRIVDRLGFLKFAKFSQEPPRPLVKAYQSLETIAKVTLFSEITLKSVYDQAKLRIQRLVLGLDMWGHDELWVPRMSVPYYDGELDFGLDLLKDEEELVEDYEKEVTENRATTVHVGKSKQKLSSTLQSVEATISQLEAPNGPLKMAMYQIAAFNPQLKAKRQEIRAILKSLKGKFKEPPIDYIKVLDCLSTLVDTTMKPSSILKGLKTAAELYKSRKSYKDEKYGELMEDYLIDEIKTLEGSISDLEDGFTTRADHTIELDDPKCIKILASNEKIRALFKEYRNSFPKEVIEDLNDALDKHESLVATRNKAIVEVNSCILLLLEARESAASLKAQSEWLGQKTLQIDPNLPFVAHWLRRARDALQFTMMQQLNHQRRAIRFWGLGKDMRSNGSIPVANSVILRTERRKNRETFNKCLERYAESVRNSWPLHKNRAGPIYTLNKTQLDELKQLKTIEVDGRKKTEHSALVNIDPKSPHPFRNYTDIRLRQVRLWLVGADCTPNESGKKLVTASLIQMGDETIQNQYMEDLSFSHDHVQISFEYFADEVLTREQALYASVNVRQEIEKYHYIGARAENSSIAAIGPFATWKIVLPVTQNTNQGLNISKVKDAFFEFRGTSQSALDR</sequence>
<reference evidence="4" key="1">
    <citation type="submission" date="2016-09" db="EMBL/GenBank/DDBJ databases">
        <authorList>
            <person name="Guldener U."/>
        </authorList>
    </citation>
    <scope>NUCLEOTIDE SEQUENCE [LARGE SCALE GENOMIC DNA]</scope>
    <source>
        <strain evidence="4">V64-1</strain>
    </source>
</reference>
<dbReference type="VEuPathDB" id="FungiDB:FOC4_g10001119"/>
<evidence type="ECO:0000256" key="1">
    <source>
        <dbReference type="SAM" id="Coils"/>
    </source>
</evidence>
<feature type="compositionally biased region" description="Basic and acidic residues" evidence="2">
    <location>
        <begin position="102"/>
        <end position="151"/>
    </location>
</feature>
<accession>A0A2H3T1N4</accession>
<protein>
    <submittedName>
        <fullName evidence="3">Uncharacterized protein</fullName>
    </submittedName>
</protein>
<dbReference type="VEuPathDB" id="FungiDB:FOIG_15382"/>
<dbReference type="EMBL" id="FMJY01000001">
    <property type="protein sequence ID" value="SCO76800.1"/>
    <property type="molecule type" value="Genomic_DNA"/>
</dbReference>